<protein>
    <submittedName>
        <fullName evidence="2">Uncharacterized protein</fullName>
    </submittedName>
</protein>
<sequence length="112" mass="12663">MRRPCSAPAAGASSSRSSTASRRRAGRQSRFSTILSVSRRSQRPSQRPKRPPTIPRRGCVSRRQSCGSYRTSLIWCPQLLAVKSRTRAQSRRSSWHSRTRAPTAFMASEMKR</sequence>
<organism evidence="2">
    <name type="scientific">Siphoviridae sp. ctXof7</name>
    <dbReference type="NCBI Taxonomy" id="2827888"/>
    <lineage>
        <taxon>Viruses</taxon>
        <taxon>Duplodnaviria</taxon>
        <taxon>Heunggongvirae</taxon>
        <taxon>Uroviricota</taxon>
        <taxon>Caudoviricetes</taxon>
    </lineage>
</organism>
<feature type="compositionally biased region" description="Basic residues" evidence="1">
    <location>
        <begin position="86"/>
        <end position="99"/>
    </location>
</feature>
<feature type="region of interest" description="Disordered" evidence="1">
    <location>
        <begin position="1"/>
        <end position="62"/>
    </location>
</feature>
<feature type="compositionally biased region" description="Low complexity" evidence="1">
    <location>
        <begin position="1"/>
        <end position="20"/>
    </location>
</feature>
<reference evidence="2" key="1">
    <citation type="journal article" date="2021" name="Proc. Natl. Acad. Sci. U.S.A.">
        <title>A Catalog of Tens of Thousands of Viruses from Human Metagenomes Reveals Hidden Associations with Chronic Diseases.</title>
        <authorList>
            <person name="Tisza M.J."/>
            <person name="Buck C.B."/>
        </authorList>
    </citation>
    <scope>NUCLEOTIDE SEQUENCE</scope>
    <source>
        <strain evidence="2">CtXof7</strain>
    </source>
</reference>
<feature type="region of interest" description="Disordered" evidence="1">
    <location>
        <begin position="86"/>
        <end position="112"/>
    </location>
</feature>
<accession>A0A8S5SGT3</accession>
<evidence type="ECO:0000313" key="2">
    <source>
        <dbReference type="EMBL" id="DAF50225.1"/>
    </source>
</evidence>
<name>A0A8S5SGT3_9CAUD</name>
<dbReference type="EMBL" id="BK032594">
    <property type="protein sequence ID" value="DAF50225.1"/>
    <property type="molecule type" value="Genomic_DNA"/>
</dbReference>
<feature type="compositionally biased region" description="Basic residues" evidence="1">
    <location>
        <begin position="40"/>
        <end position="50"/>
    </location>
</feature>
<evidence type="ECO:0000256" key="1">
    <source>
        <dbReference type="SAM" id="MobiDB-lite"/>
    </source>
</evidence>
<proteinExistence type="predicted"/>